<keyword evidence="1" id="KW-0732">Signal</keyword>
<dbReference type="Pfam" id="PF11937">
    <property type="entry name" value="DUF3455"/>
    <property type="match status" value="1"/>
</dbReference>
<name>A0A6A6GXK9_VIRVR</name>
<keyword evidence="3" id="KW-1185">Reference proteome</keyword>
<feature type="signal peptide" evidence="1">
    <location>
        <begin position="1"/>
        <end position="18"/>
    </location>
</feature>
<evidence type="ECO:0000313" key="2">
    <source>
        <dbReference type="EMBL" id="KAF2230447.1"/>
    </source>
</evidence>
<evidence type="ECO:0008006" key="4">
    <source>
        <dbReference type="Google" id="ProtNLM"/>
    </source>
</evidence>
<dbReference type="PANTHER" id="PTHR35567">
    <property type="entry name" value="MALATE DEHYDROGENASE (AFU_ORTHOLOGUE AFUA_2G13800)"/>
    <property type="match status" value="1"/>
</dbReference>
<dbReference type="EMBL" id="ML991841">
    <property type="protein sequence ID" value="KAF2230447.1"/>
    <property type="molecule type" value="Genomic_DNA"/>
</dbReference>
<dbReference type="Proteomes" id="UP000800092">
    <property type="component" value="Unassembled WGS sequence"/>
</dbReference>
<dbReference type="InterPro" id="IPR021851">
    <property type="entry name" value="DUF3455"/>
</dbReference>
<accession>A0A6A6GXK9</accession>
<dbReference type="AlphaFoldDB" id="A0A6A6GXK9"/>
<sequence>MFAILTCLWLALLSTTFALPVLETRNAEPEEPSSTVSFSDFLASLHRRGGPSPPSPPGLSNFIGPNSCNIAKLQSSMPTAPTPLPSVDSDLQISHVAVGRGVQIYNCSDPSSTPTNVGAKASLFNVTCLASSDLEFVTWMTYAALYYSVPSDSDPNSMINQDLSGHHYFLDPTTPFFNMDTTAHQYGNGAFKKNSTSNAPKTQGPMPLPSNQTGSVAWLKLTEKNPGDGQVFQEVYRLNTVGGAAPATCQGQPQSFEVQYAAQYWLFT</sequence>
<organism evidence="2 3">
    <name type="scientific">Viridothelium virens</name>
    <name type="common">Speckled blister lichen</name>
    <name type="synonym">Trypethelium virens</name>
    <dbReference type="NCBI Taxonomy" id="1048519"/>
    <lineage>
        <taxon>Eukaryota</taxon>
        <taxon>Fungi</taxon>
        <taxon>Dikarya</taxon>
        <taxon>Ascomycota</taxon>
        <taxon>Pezizomycotina</taxon>
        <taxon>Dothideomycetes</taxon>
        <taxon>Dothideomycetes incertae sedis</taxon>
        <taxon>Trypetheliales</taxon>
        <taxon>Trypetheliaceae</taxon>
        <taxon>Viridothelium</taxon>
    </lineage>
</organism>
<proteinExistence type="predicted"/>
<evidence type="ECO:0000313" key="3">
    <source>
        <dbReference type="Proteomes" id="UP000800092"/>
    </source>
</evidence>
<protein>
    <recommendedName>
        <fullName evidence="4">Malate dehydrogenase</fullName>
    </recommendedName>
</protein>
<evidence type="ECO:0000256" key="1">
    <source>
        <dbReference type="SAM" id="SignalP"/>
    </source>
</evidence>
<dbReference type="PANTHER" id="PTHR35567:SF1">
    <property type="entry name" value="CONSERVED FUNGAL PROTEIN (AFU_ORTHOLOGUE AFUA_1G14230)"/>
    <property type="match status" value="1"/>
</dbReference>
<reference evidence="2" key="1">
    <citation type="journal article" date="2020" name="Stud. Mycol.">
        <title>101 Dothideomycetes genomes: a test case for predicting lifestyles and emergence of pathogens.</title>
        <authorList>
            <person name="Haridas S."/>
            <person name="Albert R."/>
            <person name="Binder M."/>
            <person name="Bloem J."/>
            <person name="Labutti K."/>
            <person name="Salamov A."/>
            <person name="Andreopoulos B."/>
            <person name="Baker S."/>
            <person name="Barry K."/>
            <person name="Bills G."/>
            <person name="Bluhm B."/>
            <person name="Cannon C."/>
            <person name="Castanera R."/>
            <person name="Culley D."/>
            <person name="Daum C."/>
            <person name="Ezra D."/>
            <person name="Gonzalez J."/>
            <person name="Henrissat B."/>
            <person name="Kuo A."/>
            <person name="Liang C."/>
            <person name="Lipzen A."/>
            <person name="Lutzoni F."/>
            <person name="Magnuson J."/>
            <person name="Mondo S."/>
            <person name="Nolan M."/>
            <person name="Ohm R."/>
            <person name="Pangilinan J."/>
            <person name="Park H.-J."/>
            <person name="Ramirez L."/>
            <person name="Alfaro M."/>
            <person name="Sun H."/>
            <person name="Tritt A."/>
            <person name="Yoshinaga Y."/>
            <person name="Zwiers L.-H."/>
            <person name="Turgeon B."/>
            <person name="Goodwin S."/>
            <person name="Spatafora J."/>
            <person name="Crous P."/>
            <person name="Grigoriev I."/>
        </authorList>
    </citation>
    <scope>NUCLEOTIDE SEQUENCE</scope>
    <source>
        <strain evidence="2">Tuck. ex Michener</strain>
    </source>
</reference>
<feature type="chain" id="PRO_5025367516" description="Malate dehydrogenase" evidence="1">
    <location>
        <begin position="19"/>
        <end position="268"/>
    </location>
</feature>
<gene>
    <name evidence="2" type="ORF">EV356DRAFT_519868</name>
</gene>
<dbReference type="OrthoDB" id="1859733at2759"/>